<evidence type="ECO:0000313" key="14">
    <source>
        <dbReference type="Proteomes" id="UP000051373"/>
    </source>
</evidence>
<feature type="region of interest" description="Important for the catalytic mechanism of dephosphorylation" evidence="10">
    <location>
        <begin position="272"/>
        <end position="277"/>
    </location>
</feature>
<dbReference type="Pfam" id="PF07475">
    <property type="entry name" value="Hpr_kinase_C"/>
    <property type="match status" value="1"/>
</dbReference>
<dbReference type="InterPro" id="IPR011104">
    <property type="entry name" value="Hpr_kin/Pase_C"/>
</dbReference>
<comment type="cofactor">
    <cofactor evidence="10">
        <name>Mg(2+)</name>
        <dbReference type="ChEBI" id="CHEBI:18420"/>
    </cofactor>
</comment>
<evidence type="ECO:0000256" key="1">
    <source>
        <dbReference type="ARBA" id="ARBA00001120"/>
    </source>
</evidence>
<feature type="region of interest" description="Important for the catalytic mechanism of both phosphorylation and dephosphorylation" evidence="10">
    <location>
        <begin position="208"/>
        <end position="217"/>
    </location>
</feature>
<proteinExistence type="inferred from homology"/>
<evidence type="ECO:0000256" key="6">
    <source>
        <dbReference type="ARBA" id="ARBA00022777"/>
    </source>
</evidence>
<dbReference type="EC" id="2.7.11.-" evidence="10"/>
<keyword evidence="10" id="KW-0479">Metal-binding</keyword>
<keyword evidence="4 10" id="KW-0808">Transferase</keyword>
<dbReference type="NCBIfam" id="TIGR00679">
    <property type="entry name" value="hpr-ser"/>
    <property type="match status" value="1"/>
</dbReference>
<comment type="subunit">
    <text evidence="10">Homohexamer.</text>
</comment>
<dbReference type="HAMAP" id="MF_01249">
    <property type="entry name" value="HPr_kinase"/>
    <property type="match status" value="1"/>
</dbReference>
<comment type="catalytic activity">
    <reaction evidence="1 10">
        <text>[HPr protein]-L-serine + ATP = [HPr protein]-O-phospho-L-serine + ADP + H(+)</text>
        <dbReference type="Rhea" id="RHEA:46600"/>
        <dbReference type="Rhea" id="RHEA-COMP:11602"/>
        <dbReference type="Rhea" id="RHEA-COMP:11603"/>
        <dbReference type="ChEBI" id="CHEBI:15378"/>
        <dbReference type="ChEBI" id="CHEBI:29999"/>
        <dbReference type="ChEBI" id="CHEBI:30616"/>
        <dbReference type="ChEBI" id="CHEBI:83421"/>
        <dbReference type="ChEBI" id="CHEBI:456216"/>
    </reaction>
</comment>
<evidence type="ECO:0000313" key="13">
    <source>
        <dbReference type="EMBL" id="KPK64649.1"/>
    </source>
</evidence>
<dbReference type="InterPro" id="IPR003755">
    <property type="entry name" value="HPr(Ser)_kin/Pase"/>
</dbReference>
<keyword evidence="7 10" id="KW-0067">ATP-binding</keyword>
<feature type="active site" description="Proton acceptor; for phosphorylation activity. Proton donor; for dephosphorylation activity" evidence="10">
    <location>
        <position position="182"/>
    </location>
</feature>
<dbReference type="STRING" id="1703779.AMJ83_00100"/>
<dbReference type="EMBL" id="LJUJ01000001">
    <property type="protein sequence ID" value="KPK64649.1"/>
    <property type="molecule type" value="Genomic_DNA"/>
</dbReference>
<reference evidence="13 14" key="1">
    <citation type="journal article" date="2015" name="Microbiome">
        <title>Genomic resolution of linkages in carbon, nitrogen, and sulfur cycling among widespread estuary sediment bacteria.</title>
        <authorList>
            <person name="Baker B.J."/>
            <person name="Lazar C.S."/>
            <person name="Teske A.P."/>
            <person name="Dick G.J."/>
        </authorList>
    </citation>
    <scope>NUCLEOTIDE SEQUENCE [LARGE SCALE GENOMIC DNA]</scope>
    <source>
        <strain evidence="13">SM23_42</strain>
    </source>
</reference>
<dbReference type="InterPro" id="IPR028979">
    <property type="entry name" value="Ser_kin/Pase_Hpr-like_N_sf"/>
</dbReference>
<evidence type="ECO:0000256" key="3">
    <source>
        <dbReference type="ARBA" id="ARBA00022527"/>
    </source>
</evidence>
<evidence type="ECO:0000256" key="4">
    <source>
        <dbReference type="ARBA" id="ARBA00022679"/>
    </source>
</evidence>
<comment type="domain">
    <text evidence="10">The Walker A ATP-binding motif also binds Pi and PPi.</text>
</comment>
<comment type="catalytic activity">
    <reaction evidence="9 10">
        <text>[HPr protein]-O-phospho-L-serine + phosphate + H(+) = [HPr protein]-L-serine + diphosphate</text>
        <dbReference type="Rhea" id="RHEA:46604"/>
        <dbReference type="Rhea" id="RHEA-COMP:11602"/>
        <dbReference type="Rhea" id="RHEA-COMP:11603"/>
        <dbReference type="ChEBI" id="CHEBI:15378"/>
        <dbReference type="ChEBI" id="CHEBI:29999"/>
        <dbReference type="ChEBI" id="CHEBI:33019"/>
        <dbReference type="ChEBI" id="CHEBI:43474"/>
        <dbReference type="ChEBI" id="CHEBI:83421"/>
    </reaction>
</comment>
<feature type="active site" evidence="10">
    <location>
        <position position="164"/>
    </location>
</feature>
<accession>A0A0S8FVF4</accession>
<dbReference type="Proteomes" id="UP000051373">
    <property type="component" value="Unassembled WGS sequence"/>
</dbReference>
<keyword evidence="10" id="KW-0460">Magnesium</keyword>
<comment type="function">
    <text evidence="10">Catalyzes the ATP- as well as the pyrophosphate-dependent phosphorylation of a specific serine residue in HPr, a phosphocarrier protein of the phosphoenolpyruvate-dependent sugar phosphotransferase system (PTS). HprK/P also catalyzes the pyrophosphate-producing, inorganic phosphate-dependent dephosphorylation (phosphorolysis) of seryl-phosphorylated HPr (P-Ser-HPr).</text>
</comment>
<evidence type="ECO:0000256" key="8">
    <source>
        <dbReference type="ARBA" id="ARBA00023268"/>
    </source>
</evidence>
<feature type="active site" evidence="10">
    <location>
        <position position="251"/>
    </location>
</feature>
<keyword evidence="3 10" id="KW-0723">Serine/threonine-protein kinase</keyword>
<organism evidence="13 14">
    <name type="scientific">candidate division WOR_3 bacterium SM23_42</name>
    <dbReference type="NCBI Taxonomy" id="1703779"/>
    <lineage>
        <taxon>Bacteria</taxon>
        <taxon>Bacteria division WOR-3</taxon>
    </lineage>
</organism>
<dbReference type="PANTHER" id="PTHR30305">
    <property type="entry name" value="PROTEIN YJDM-RELATED"/>
    <property type="match status" value="1"/>
</dbReference>
<protein>
    <recommendedName>
        <fullName evidence="10">HPr kinase/phosphorylase</fullName>
        <shortName evidence="10">HPrK/P</shortName>
        <ecNumber evidence="10">2.7.11.-</ecNumber>
        <ecNumber evidence="10">2.7.4.-</ecNumber>
    </recommendedName>
    <alternativeName>
        <fullName evidence="10">HPr(Ser) kinase/phosphorylase</fullName>
    </alternativeName>
</protein>
<evidence type="ECO:0000256" key="9">
    <source>
        <dbReference type="ARBA" id="ARBA00047657"/>
    </source>
</evidence>
<feature type="domain" description="HPr kinase/phosphorylase C-terminal" evidence="12">
    <location>
        <begin position="135"/>
        <end position="304"/>
    </location>
</feature>
<feature type="domain" description="HPr(Ser) kinase/phosphorylase N-terminal" evidence="11">
    <location>
        <begin position="4"/>
        <end position="132"/>
    </location>
</feature>
<dbReference type="CDD" id="cd01918">
    <property type="entry name" value="HprK_C"/>
    <property type="match status" value="1"/>
</dbReference>
<dbReference type="GO" id="GO:0004712">
    <property type="term" value="F:protein serine/threonine/tyrosine kinase activity"/>
    <property type="evidence" value="ECO:0007669"/>
    <property type="project" value="UniProtKB-UniRule"/>
</dbReference>
<dbReference type="Pfam" id="PF02603">
    <property type="entry name" value="Hpr_kinase_N"/>
    <property type="match status" value="1"/>
</dbReference>
<dbReference type="GO" id="GO:0004674">
    <property type="term" value="F:protein serine/threonine kinase activity"/>
    <property type="evidence" value="ECO:0007669"/>
    <property type="project" value="UniProtKB-KW"/>
</dbReference>
<comment type="caution">
    <text evidence="10">Lacks conserved residue(s) required for the propagation of feature annotation.</text>
</comment>
<dbReference type="GO" id="GO:0000155">
    <property type="term" value="F:phosphorelay sensor kinase activity"/>
    <property type="evidence" value="ECO:0007669"/>
    <property type="project" value="InterPro"/>
</dbReference>
<dbReference type="PANTHER" id="PTHR30305:SF1">
    <property type="entry name" value="HPR KINASE_PHOSPHORYLASE"/>
    <property type="match status" value="1"/>
</dbReference>
<dbReference type="Gene3D" id="3.40.1390.20">
    <property type="entry name" value="HprK N-terminal domain-like"/>
    <property type="match status" value="1"/>
</dbReference>
<evidence type="ECO:0000259" key="11">
    <source>
        <dbReference type="Pfam" id="PF02603"/>
    </source>
</evidence>
<dbReference type="AlphaFoldDB" id="A0A0S8FVF4"/>
<evidence type="ECO:0000256" key="7">
    <source>
        <dbReference type="ARBA" id="ARBA00022840"/>
    </source>
</evidence>
<dbReference type="EC" id="2.7.4.-" evidence="10"/>
<dbReference type="GO" id="GO:0006109">
    <property type="term" value="P:regulation of carbohydrate metabolic process"/>
    <property type="evidence" value="ECO:0007669"/>
    <property type="project" value="UniProtKB-UniRule"/>
</dbReference>
<dbReference type="GO" id="GO:0000287">
    <property type="term" value="F:magnesium ion binding"/>
    <property type="evidence" value="ECO:0007669"/>
    <property type="project" value="UniProtKB-UniRule"/>
</dbReference>
<comment type="miscellaneous">
    <text evidence="10">Both phosphorylation and phosphorolysis are carried out by the same active site and suggest a common mechanism for both reactions.</text>
</comment>
<comment type="caution">
    <text evidence="13">The sequence shown here is derived from an EMBL/GenBank/DDBJ whole genome shotgun (WGS) entry which is preliminary data.</text>
</comment>
<evidence type="ECO:0000256" key="10">
    <source>
        <dbReference type="HAMAP-Rule" id="MF_01249"/>
    </source>
</evidence>
<dbReference type="SUPFAM" id="SSF75138">
    <property type="entry name" value="HprK N-terminal domain-like"/>
    <property type="match status" value="1"/>
</dbReference>
<dbReference type="SUPFAM" id="SSF53795">
    <property type="entry name" value="PEP carboxykinase-like"/>
    <property type="match status" value="1"/>
</dbReference>
<gene>
    <name evidence="10" type="primary">hprK</name>
    <name evidence="13" type="ORF">AMJ83_00100</name>
</gene>
<feature type="binding site" evidence="10">
    <location>
        <position position="165"/>
    </location>
    <ligand>
        <name>Mg(2+)</name>
        <dbReference type="ChEBI" id="CHEBI:18420"/>
    </ligand>
</feature>
<dbReference type="InterPro" id="IPR027417">
    <property type="entry name" value="P-loop_NTPase"/>
</dbReference>
<dbReference type="Gene3D" id="3.40.50.300">
    <property type="entry name" value="P-loop containing nucleotide triphosphate hydrolases"/>
    <property type="match status" value="1"/>
</dbReference>
<feature type="binding site" evidence="10">
    <location>
        <position position="209"/>
    </location>
    <ligand>
        <name>Mg(2+)</name>
        <dbReference type="ChEBI" id="CHEBI:18420"/>
    </ligand>
</feature>
<name>A0A0S8FVF4_UNCW3</name>
<keyword evidence="8 10" id="KW-0511">Multifunctional enzyme</keyword>
<keyword evidence="6 10" id="KW-0418">Kinase</keyword>
<evidence type="ECO:0000256" key="2">
    <source>
        <dbReference type="ARBA" id="ARBA00006883"/>
    </source>
</evidence>
<sequence length="327" mass="37272">MKSITVKTLYEEKKDDLSLEIVTGEEHFEKNKIASYDIFRPGLALAGYTGYFLSDRIMIIGKTETFYLKTLKRDIKDKRISTVMKLGTPCVIVAKNLAIDEKFVEEAKRRKIPILRTPNSTTPFIHSLTAYLDFKLAPTKCVQGTLVDIYGVGVLFMGKPGTGKSECALDLIERGHRFVADDLITIIRRGDILIGTGAEKSTRLKHHIEIRGVGIIDIYRIFGVKSVRLRKRIEVIIELVMWDEIKGDYERIGLERKNKEMLGVKIPHIIIPLSPGKNISVIAEVIAMNYLLDLRGVRPAEEYNMELRRILSEHEMPSVHFDEEDIE</sequence>
<dbReference type="PATRIC" id="fig|1703779.3.peg.94"/>
<keyword evidence="5 10" id="KW-0547">Nucleotide-binding</keyword>
<evidence type="ECO:0000256" key="5">
    <source>
        <dbReference type="ARBA" id="ARBA00022741"/>
    </source>
</evidence>
<evidence type="ECO:0000259" key="12">
    <source>
        <dbReference type="Pfam" id="PF07475"/>
    </source>
</evidence>
<comment type="similarity">
    <text evidence="2 10">Belongs to the HPrK/P family.</text>
</comment>
<dbReference type="GO" id="GO:0005524">
    <property type="term" value="F:ATP binding"/>
    <property type="evidence" value="ECO:0007669"/>
    <property type="project" value="UniProtKB-UniRule"/>
</dbReference>
<dbReference type="InterPro" id="IPR011126">
    <property type="entry name" value="Hpr_kin/Pase_Hpr_N"/>
</dbReference>